<sequence length="76" mass="8680">MGGGGGDGRVESREALRRPGYRRRVAGRHQGHAPRPTPLLPPRYVITTRPVGSEEVLVVAYRRRYLIQSETRWSRK</sequence>
<evidence type="ECO:0000313" key="2">
    <source>
        <dbReference type="EMBL" id="KAK8394179.1"/>
    </source>
</evidence>
<feature type="compositionally biased region" description="Basic residues" evidence="1">
    <location>
        <begin position="19"/>
        <end position="32"/>
    </location>
</feature>
<protein>
    <submittedName>
        <fullName evidence="2">Uncharacterized protein</fullName>
    </submittedName>
</protein>
<feature type="region of interest" description="Disordered" evidence="1">
    <location>
        <begin position="1"/>
        <end position="41"/>
    </location>
</feature>
<keyword evidence="3" id="KW-1185">Reference proteome</keyword>
<proteinExistence type="predicted"/>
<dbReference type="Proteomes" id="UP001487740">
    <property type="component" value="Unassembled WGS sequence"/>
</dbReference>
<gene>
    <name evidence="2" type="ORF">O3P69_006401</name>
</gene>
<comment type="caution">
    <text evidence="2">The sequence shown here is derived from an EMBL/GenBank/DDBJ whole genome shotgun (WGS) entry which is preliminary data.</text>
</comment>
<reference evidence="2 3" key="1">
    <citation type="submission" date="2023-03" db="EMBL/GenBank/DDBJ databases">
        <title>High-quality genome of Scylla paramamosain provides insights in environmental adaptation.</title>
        <authorList>
            <person name="Zhang L."/>
        </authorList>
    </citation>
    <scope>NUCLEOTIDE SEQUENCE [LARGE SCALE GENOMIC DNA]</scope>
    <source>
        <strain evidence="2">LZ_2023a</strain>
        <tissue evidence="2">Muscle</tissue>
    </source>
</reference>
<organism evidence="2 3">
    <name type="scientific">Scylla paramamosain</name>
    <name type="common">Mud crab</name>
    <dbReference type="NCBI Taxonomy" id="85552"/>
    <lineage>
        <taxon>Eukaryota</taxon>
        <taxon>Metazoa</taxon>
        <taxon>Ecdysozoa</taxon>
        <taxon>Arthropoda</taxon>
        <taxon>Crustacea</taxon>
        <taxon>Multicrustacea</taxon>
        <taxon>Malacostraca</taxon>
        <taxon>Eumalacostraca</taxon>
        <taxon>Eucarida</taxon>
        <taxon>Decapoda</taxon>
        <taxon>Pleocyemata</taxon>
        <taxon>Brachyura</taxon>
        <taxon>Eubrachyura</taxon>
        <taxon>Portunoidea</taxon>
        <taxon>Portunidae</taxon>
        <taxon>Portuninae</taxon>
        <taxon>Scylla</taxon>
    </lineage>
</organism>
<evidence type="ECO:0000256" key="1">
    <source>
        <dbReference type="SAM" id="MobiDB-lite"/>
    </source>
</evidence>
<name>A0AAW0U3Q3_SCYPA</name>
<dbReference type="AlphaFoldDB" id="A0AAW0U3Q3"/>
<feature type="compositionally biased region" description="Basic and acidic residues" evidence="1">
    <location>
        <begin position="8"/>
        <end position="17"/>
    </location>
</feature>
<accession>A0AAW0U3Q3</accession>
<evidence type="ECO:0000313" key="3">
    <source>
        <dbReference type="Proteomes" id="UP001487740"/>
    </source>
</evidence>
<dbReference type="EMBL" id="JARAKH010000019">
    <property type="protein sequence ID" value="KAK8394179.1"/>
    <property type="molecule type" value="Genomic_DNA"/>
</dbReference>